<evidence type="ECO:0000256" key="3">
    <source>
        <dbReference type="ARBA" id="ARBA00022898"/>
    </source>
</evidence>
<dbReference type="GO" id="GO:0009089">
    <property type="term" value="P:lysine biosynthetic process via diaminopimelate"/>
    <property type="evidence" value="ECO:0007669"/>
    <property type="project" value="UniProtKB-UniRule"/>
</dbReference>
<keyword evidence="8" id="KW-0457">Lysine biosynthesis</keyword>
<dbReference type="CDD" id="cd06828">
    <property type="entry name" value="PLPDE_III_DapDC"/>
    <property type="match status" value="1"/>
</dbReference>
<gene>
    <name evidence="11" type="primary">lysA</name>
    <name evidence="11" type="ORF">DDZ16_08085</name>
</gene>
<keyword evidence="3 6" id="KW-0663">Pyridoxal phosphate</keyword>
<dbReference type="FunFam" id="3.20.20.10:FF:000003">
    <property type="entry name" value="Diaminopimelate decarboxylase"/>
    <property type="match status" value="1"/>
</dbReference>
<feature type="domain" description="Orn/DAP/Arg decarboxylase 2 C-terminal" evidence="9">
    <location>
        <begin position="17"/>
        <end position="360"/>
    </location>
</feature>
<evidence type="ECO:0000256" key="1">
    <source>
        <dbReference type="ARBA" id="ARBA00001933"/>
    </source>
</evidence>
<dbReference type="Pfam" id="PF00278">
    <property type="entry name" value="Orn_DAP_Arg_deC"/>
    <property type="match status" value="1"/>
</dbReference>
<dbReference type="Gene3D" id="2.40.37.10">
    <property type="entry name" value="Lyase, Ornithine Decarboxylase, Chain A, domain 1"/>
    <property type="match status" value="1"/>
</dbReference>
<comment type="similarity">
    <text evidence="7">Belongs to the Orn/Lys/Arg decarboxylase class-II family.</text>
</comment>
<keyword evidence="8" id="KW-0028">Amino-acid biosynthesis</keyword>
<evidence type="ECO:0000256" key="4">
    <source>
        <dbReference type="ARBA" id="ARBA00023239"/>
    </source>
</evidence>
<dbReference type="EC" id="4.1.1.20" evidence="5 8"/>
<evidence type="ECO:0000256" key="7">
    <source>
        <dbReference type="RuleBase" id="RU003737"/>
    </source>
</evidence>
<evidence type="ECO:0000259" key="9">
    <source>
        <dbReference type="Pfam" id="PF00278"/>
    </source>
</evidence>
<evidence type="ECO:0000256" key="2">
    <source>
        <dbReference type="ARBA" id="ARBA00022793"/>
    </source>
</evidence>
<dbReference type="PANTHER" id="PTHR43727:SF2">
    <property type="entry name" value="GROUP IV DECARBOXYLASE"/>
    <property type="match status" value="1"/>
</dbReference>
<evidence type="ECO:0000256" key="6">
    <source>
        <dbReference type="PIRSR" id="PIRSR600183-50"/>
    </source>
</evidence>
<proteinExistence type="inferred from homology"/>
<comment type="caution">
    <text evidence="11">The sequence shown here is derived from an EMBL/GenBank/DDBJ whole genome shotgun (WGS) entry which is preliminary data.</text>
</comment>
<dbReference type="PRINTS" id="PR01179">
    <property type="entry name" value="ODADCRBXLASE"/>
</dbReference>
<organism evidence="11 12">
    <name type="scientific">Marinilabilia rubra</name>
    <dbReference type="NCBI Taxonomy" id="2162893"/>
    <lineage>
        <taxon>Bacteria</taxon>
        <taxon>Pseudomonadati</taxon>
        <taxon>Bacteroidota</taxon>
        <taxon>Bacteroidia</taxon>
        <taxon>Marinilabiliales</taxon>
        <taxon>Marinilabiliaceae</taxon>
        <taxon>Marinilabilia</taxon>
    </lineage>
</organism>
<evidence type="ECO:0000256" key="8">
    <source>
        <dbReference type="RuleBase" id="RU003738"/>
    </source>
</evidence>
<dbReference type="AlphaFoldDB" id="A0A2U2B9W9"/>
<dbReference type="Proteomes" id="UP000244956">
    <property type="component" value="Unassembled WGS sequence"/>
</dbReference>
<protein>
    <recommendedName>
        <fullName evidence="5 8">Diaminopimelate decarboxylase</fullName>
        <ecNumber evidence="5 8">4.1.1.20</ecNumber>
    </recommendedName>
</protein>
<evidence type="ECO:0000313" key="11">
    <source>
        <dbReference type="EMBL" id="PWD99844.1"/>
    </source>
</evidence>
<dbReference type="EMBL" id="QEWP01000005">
    <property type="protein sequence ID" value="PWD99844.1"/>
    <property type="molecule type" value="Genomic_DNA"/>
</dbReference>
<comment type="catalytic activity">
    <reaction evidence="8">
        <text>meso-2,6-diaminopimelate + H(+) = L-lysine + CO2</text>
        <dbReference type="Rhea" id="RHEA:15101"/>
        <dbReference type="ChEBI" id="CHEBI:15378"/>
        <dbReference type="ChEBI" id="CHEBI:16526"/>
        <dbReference type="ChEBI" id="CHEBI:32551"/>
        <dbReference type="ChEBI" id="CHEBI:57791"/>
        <dbReference type="EC" id="4.1.1.20"/>
    </reaction>
</comment>
<dbReference type="InterPro" id="IPR022653">
    <property type="entry name" value="De-COase2_pyr-phos_BS"/>
</dbReference>
<feature type="active site" description="Proton donor" evidence="6">
    <location>
        <position position="333"/>
    </location>
</feature>
<dbReference type="Gene3D" id="3.20.20.10">
    <property type="entry name" value="Alanine racemase"/>
    <property type="match status" value="1"/>
</dbReference>
<dbReference type="SUPFAM" id="SSF51419">
    <property type="entry name" value="PLP-binding barrel"/>
    <property type="match status" value="1"/>
</dbReference>
<dbReference type="InterPro" id="IPR002986">
    <property type="entry name" value="DAP_deCOOHase_LysA"/>
</dbReference>
<dbReference type="GO" id="GO:0008836">
    <property type="term" value="F:diaminopimelate decarboxylase activity"/>
    <property type="evidence" value="ECO:0007669"/>
    <property type="project" value="UniProtKB-UniRule"/>
</dbReference>
<dbReference type="SUPFAM" id="SSF50621">
    <property type="entry name" value="Alanine racemase C-terminal domain-like"/>
    <property type="match status" value="1"/>
</dbReference>
<dbReference type="InterPro" id="IPR022644">
    <property type="entry name" value="De-COase2_N"/>
</dbReference>
<keyword evidence="2 8" id="KW-0210">Decarboxylase</keyword>
<comment type="pathway">
    <text evidence="8">Amino-acid biosynthesis; L-lysine biosynthesis via DAP pathway; L-lysine from DL-2,6-diaminopimelate: step 1/1.</text>
</comment>
<comment type="cofactor">
    <cofactor evidence="1 6 8">
        <name>pyridoxal 5'-phosphate</name>
        <dbReference type="ChEBI" id="CHEBI:597326"/>
    </cofactor>
</comment>
<dbReference type="UniPathway" id="UPA00034">
    <property type="reaction ID" value="UER00027"/>
</dbReference>
<feature type="domain" description="Orn/DAP/Arg decarboxylase 2 N-terminal" evidence="10">
    <location>
        <begin position="39"/>
        <end position="271"/>
    </location>
</feature>
<accession>A0A2U2B9W9</accession>
<evidence type="ECO:0000313" key="12">
    <source>
        <dbReference type="Proteomes" id="UP000244956"/>
    </source>
</evidence>
<dbReference type="InterPro" id="IPR029066">
    <property type="entry name" value="PLP-binding_barrel"/>
</dbReference>
<dbReference type="NCBIfam" id="TIGR01048">
    <property type="entry name" value="lysA"/>
    <property type="match status" value="1"/>
</dbReference>
<feature type="modified residue" description="N6-(pyridoxal phosphate)lysine" evidence="6">
    <location>
        <position position="47"/>
    </location>
</feature>
<dbReference type="Pfam" id="PF02784">
    <property type="entry name" value="Orn_Arg_deC_N"/>
    <property type="match status" value="1"/>
</dbReference>
<dbReference type="InterPro" id="IPR000183">
    <property type="entry name" value="Orn/DAP/Arg_de-COase"/>
</dbReference>
<dbReference type="InterPro" id="IPR009006">
    <property type="entry name" value="Ala_racemase/Decarboxylase_C"/>
</dbReference>
<reference evidence="11 12" key="1">
    <citation type="submission" date="2018-05" db="EMBL/GenBank/DDBJ databases">
        <title>Marinilabilia rubrum sp. nov., isolated from saltern sediment.</title>
        <authorList>
            <person name="Zhang R."/>
        </authorList>
    </citation>
    <scope>NUCLEOTIDE SEQUENCE [LARGE SCALE GENOMIC DNA]</scope>
    <source>
        <strain evidence="11 12">WTE16</strain>
    </source>
</reference>
<evidence type="ECO:0000259" key="10">
    <source>
        <dbReference type="Pfam" id="PF02784"/>
    </source>
</evidence>
<dbReference type="PANTHER" id="PTHR43727">
    <property type="entry name" value="DIAMINOPIMELATE DECARBOXYLASE"/>
    <property type="match status" value="1"/>
</dbReference>
<evidence type="ECO:0000256" key="5">
    <source>
        <dbReference type="NCBIfam" id="TIGR01048"/>
    </source>
</evidence>
<dbReference type="OrthoDB" id="9802241at2"/>
<dbReference type="PROSITE" id="PS00878">
    <property type="entry name" value="ODR_DC_2_1"/>
    <property type="match status" value="1"/>
</dbReference>
<keyword evidence="12" id="KW-1185">Reference proteome</keyword>
<sequence length="384" mass="43393">MTVFPTDKFKELRTPFYYYDMNLLNETLSIVKKESRKHDFHVHYAIKANANDRILEKIRENGFGVDCVSGYEIQKALDVGFSADGIVFAGVGKADWEIELGLKNDIYCFNVESLPELEIINDHAHKMGKKARVAFRINPNVHANTHHYITTGLDENKFGISMMDLENVLDKMVDMKNVQFEGMHFHIGSQITDLDNFKDLCLRVNELQEWFISKHLFPKVINVGGGFGIDYDNPDDNPIPDFAPYFKVFKDFLTVKPGQEVHFELGRSVVAQSGNVISRVLYVKEGVKTKFAILDAGMTDLIRPALYQAGHKVENISNPEGAKTRYDVVGPICESSDSFGKALDLPEMQRGNLVALRSAGAYGEVMVSRYNLRENPPAYYSDSL</sequence>
<dbReference type="RefSeq" id="WP_109263945.1">
    <property type="nucleotide sequence ID" value="NZ_QEWP01000005.1"/>
</dbReference>
<dbReference type="PRINTS" id="PR01181">
    <property type="entry name" value="DAPDCRBXLASE"/>
</dbReference>
<name>A0A2U2B9W9_9BACT</name>
<dbReference type="InterPro" id="IPR022643">
    <property type="entry name" value="De-COase2_C"/>
</dbReference>
<keyword evidence="4 8" id="KW-0456">Lyase</keyword>